<evidence type="ECO:0000313" key="3">
    <source>
        <dbReference type="Proteomes" id="UP000322667"/>
    </source>
</evidence>
<keyword evidence="3" id="KW-1185">Reference proteome</keyword>
<evidence type="ECO:0000313" key="2">
    <source>
        <dbReference type="EMBL" id="TYH53125.1"/>
    </source>
</evidence>
<reference evidence="2 3" key="1">
    <citation type="submission" date="2019-07" db="EMBL/GenBank/DDBJ databases">
        <title>WGS assembly of Gossypium tomentosum.</title>
        <authorList>
            <person name="Chen Z.J."/>
            <person name="Sreedasyam A."/>
            <person name="Ando A."/>
            <person name="Song Q."/>
            <person name="De L."/>
            <person name="Hulse-Kemp A."/>
            <person name="Ding M."/>
            <person name="Ye W."/>
            <person name="Kirkbride R."/>
            <person name="Jenkins J."/>
            <person name="Plott C."/>
            <person name="Lovell J."/>
            <person name="Lin Y.-M."/>
            <person name="Vaughn R."/>
            <person name="Liu B."/>
            <person name="Li W."/>
            <person name="Simpson S."/>
            <person name="Scheffler B."/>
            <person name="Saski C."/>
            <person name="Grover C."/>
            <person name="Hu G."/>
            <person name="Conover J."/>
            <person name="Carlson J."/>
            <person name="Shu S."/>
            <person name="Boston L."/>
            <person name="Williams M."/>
            <person name="Peterson D."/>
            <person name="Mcgee K."/>
            <person name="Jones D."/>
            <person name="Wendel J."/>
            <person name="Stelly D."/>
            <person name="Grimwood J."/>
            <person name="Schmutz J."/>
        </authorList>
    </citation>
    <scope>NUCLEOTIDE SEQUENCE [LARGE SCALE GENOMIC DNA]</scope>
    <source>
        <strain evidence="2">7179.01</strain>
    </source>
</reference>
<sequence>MNFDAYKFLGFLFTFFIQSLNLFEAMEAMNKRFSGESLVTIVLVLIAVQVDGFFPFDYESEFAQNFDENSLLSESQVYEPQSHYFHEVNPEETSLLSQSDLPHDSFETQNFESTNLPFETQQFPFEINPNHRIKSPSPSPLQVSSPAPSPVEVPSPAPSPMEAPHPPKPNPENTCKLKCSTKCLKQDIPILHNLCNKVCKLRCLYHYADLIYTCTHRCAESMPNNFKSDKKKGAAYVKYCYKKCIKNF</sequence>
<feature type="region of interest" description="Disordered" evidence="1">
    <location>
        <begin position="129"/>
        <end position="170"/>
    </location>
</feature>
<gene>
    <name evidence="2" type="ORF">ES332_D09G076700v1</name>
</gene>
<proteinExistence type="predicted"/>
<accession>A0A5D2JFD4</accession>
<name>A0A5D2JFD4_GOSTO</name>
<evidence type="ECO:0000256" key="1">
    <source>
        <dbReference type="SAM" id="MobiDB-lite"/>
    </source>
</evidence>
<dbReference type="AlphaFoldDB" id="A0A5D2JFD4"/>
<protein>
    <submittedName>
        <fullName evidence="2">Uncharacterized protein</fullName>
    </submittedName>
</protein>
<feature type="compositionally biased region" description="Pro residues" evidence="1">
    <location>
        <begin position="147"/>
        <end position="170"/>
    </location>
</feature>
<dbReference type="EMBL" id="CM017631">
    <property type="protein sequence ID" value="TYH53125.1"/>
    <property type="molecule type" value="Genomic_DNA"/>
</dbReference>
<organism evidence="2 3">
    <name type="scientific">Gossypium tomentosum</name>
    <name type="common">Hawaiian cotton</name>
    <name type="synonym">Gossypium sandvicense</name>
    <dbReference type="NCBI Taxonomy" id="34277"/>
    <lineage>
        <taxon>Eukaryota</taxon>
        <taxon>Viridiplantae</taxon>
        <taxon>Streptophyta</taxon>
        <taxon>Embryophyta</taxon>
        <taxon>Tracheophyta</taxon>
        <taxon>Spermatophyta</taxon>
        <taxon>Magnoliopsida</taxon>
        <taxon>eudicotyledons</taxon>
        <taxon>Gunneridae</taxon>
        <taxon>Pentapetalae</taxon>
        <taxon>rosids</taxon>
        <taxon>malvids</taxon>
        <taxon>Malvales</taxon>
        <taxon>Malvaceae</taxon>
        <taxon>Malvoideae</taxon>
        <taxon>Gossypium</taxon>
    </lineage>
</organism>
<dbReference type="Proteomes" id="UP000322667">
    <property type="component" value="Chromosome D09"/>
</dbReference>